<name>A0A076EX09_RHOOP</name>
<feature type="compositionally biased region" description="Low complexity" evidence="1">
    <location>
        <begin position="18"/>
        <end position="27"/>
    </location>
</feature>
<evidence type="ECO:0000313" key="2">
    <source>
        <dbReference type="EMBL" id="AII10326.1"/>
    </source>
</evidence>
<protein>
    <submittedName>
        <fullName evidence="2">Uncharacterized protein</fullName>
    </submittedName>
</protein>
<evidence type="ECO:0000313" key="3">
    <source>
        <dbReference type="Proteomes" id="UP000028488"/>
    </source>
</evidence>
<evidence type="ECO:0000256" key="1">
    <source>
        <dbReference type="SAM" id="MobiDB-lite"/>
    </source>
</evidence>
<organism evidence="2 3">
    <name type="scientific">Rhodococcus opacus</name>
    <name type="common">Nocardia opaca</name>
    <dbReference type="NCBI Taxonomy" id="37919"/>
    <lineage>
        <taxon>Bacteria</taxon>
        <taxon>Bacillati</taxon>
        <taxon>Actinomycetota</taxon>
        <taxon>Actinomycetes</taxon>
        <taxon>Mycobacteriales</taxon>
        <taxon>Nocardiaceae</taxon>
        <taxon>Rhodococcus</taxon>
    </lineage>
</organism>
<feature type="region of interest" description="Disordered" evidence="1">
    <location>
        <begin position="1"/>
        <end position="51"/>
    </location>
</feature>
<dbReference type="AlphaFoldDB" id="A0A076EX09"/>
<feature type="compositionally biased region" description="Acidic residues" evidence="1">
    <location>
        <begin position="28"/>
        <end position="41"/>
    </location>
</feature>
<gene>
    <name evidence="2" type="ORF">EP51_04265</name>
</gene>
<sequence>MLSAMSMCHRRRAEERGSPGLSPGSLEEPSEPAESESDSTEQEATALPETAGGALASCVGAAGTGVLSFGLDGPDGSGAENWCG</sequence>
<dbReference type="EMBL" id="CP008947">
    <property type="protein sequence ID" value="AII10326.1"/>
    <property type="molecule type" value="Genomic_DNA"/>
</dbReference>
<reference evidence="2 3" key="1">
    <citation type="submission" date="2014-07" db="EMBL/GenBank/DDBJ databases">
        <title>Genome Sequence of Rhodococcus opacus Strain R7, a Biodegrader of Mono- and Polycyclic Aromatic Hydrocarbons.</title>
        <authorList>
            <person name="Di Gennaro P."/>
            <person name="Zampolli J."/>
            <person name="Presti I."/>
            <person name="Cappelletti M."/>
            <person name="D'Ursi P."/>
            <person name="Orro A."/>
            <person name="Mezzelani A."/>
            <person name="Milanesi L."/>
        </authorList>
    </citation>
    <scope>NUCLEOTIDE SEQUENCE [LARGE SCALE GENOMIC DNA]</scope>
    <source>
        <strain evidence="2 3">R7</strain>
    </source>
</reference>
<proteinExistence type="predicted"/>
<dbReference type="Proteomes" id="UP000028488">
    <property type="component" value="Chromosome"/>
</dbReference>
<accession>A0A076EX09</accession>